<feature type="region of interest" description="Disordered" evidence="1">
    <location>
        <begin position="1"/>
        <end position="33"/>
    </location>
</feature>
<sequence>MPRSQVESSTPEKRSSPPHERISPRSKPLDLPQELRQPINKESASRDALFIILPLEFQTCHTHSHLRDITEKAAFSCHGYSCDGDANSLEIYNIPRVESKKAGHSVAAHVLMKKGKRGAAAYVHADCSNSAYPQHLNELLDLLLNPGKTIDDWETIDWCKWLIAGGRTPDEFASNGSTSHWLFSSGEFTALTPPPQSPLVVAQPPPPPAITTHLTLTYIRLQTSLAFVCLTISFCAYSFSFEAVDKFDNSLHTEFLDLKYD</sequence>
<dbReference type="AlphaFoldDB" id="A0A7R8VKW1"/>
<feature type="compositionally biased region" description="Basic and acidic residues" evidence="1">
    <location>
        <begin position="10"/>
        <end position="23"/>
    </location>
</feature>
<accession>A0A7R8VKW1</accession>
<gene>
    <name evidence="2" type="ORF">TDIB3V08_LOCUS6679</name>
</gene>
<organism evidence="2">
    <name type="scientific">Timema douglasi</name>
    <name type="common">Walking stick</name>
    <dbReference type="NCBI Taxonomy" id="61478"/>
    <lineage>
        <taxon>Eukaryota</taxon>
        <taxon>Metazoa</taxon>
        <taxon>Ecdysozoa</taxon>
        <taxon>Arthropoda</taxon>
        <taxon>Hexapoda</taxon>
        <taxon>Insecta</taxon>
        <taxon>Pterygota</taxon>
        <taxon>Neoptera</taxon>
        <taxon>Polyneoptera</taxon>
        <taxon>Phasmatodea</taxon>
        <taxon>Timematodea</taxon>
        <taxon>Timematoidea</taxon>
        <taxon>Timematidae</taxon>
        <taxon>Timema</taxon>
    </lineage>
</organism>
<proteinExistence type="predicted"/>
<name>A0A7R8VKW1_TIMDO</name>
<reference evidence="2" key="1">
    <citation type="submission" date="2020-11" db="EMBL/GenBank/DDBJ databases">
        <authorList>
            <person name="Tran Van P."/>
        </authorList>
    </citation>
    <scope>NUCLEOTIDE SEQUENCE</scope>
</reference>
<protein>
    <submittedName>
        <fullName evidence="2">Uncharacterized protein</fullName>
    </submittedName>
</protein>
<dbReference type="EMBL" id="OA567514">
    <property type="protein sequence ID" value="CAD7200463.1"/>
    <property type="molecule type" value="Genomic_DNA"/>
</dbReference>
<evidence type="ECO:0000313" key="2">
    <source>
        <dbReference type="EMBL" id="CAD7200463.1"/>
    </source>
</evidence>
<evidence type="ECO:0000256" key="1">
    <source>
        <dbReference type="SAM" id="MobiDB-lite"/>
    </source>
</evidence>